<protein>
    <submittedName>
        <fullName evidence="2">Monooxygenase</fullName>
    </submittedName>
</protein>
<dbReference type="InterPro" id="IPR050982">
    <property type="entry name" value="Auxin_biosynth/cation_transpt"/>
</dbReference>
<dbReference type="GO" id="GO:0004497">
    <property type="term" value="F:monooxygenase activity"/>
    <property type="evidence" value="ECO:0007669"/>
    <property type="project" value="UniProtKB-KW"/>
</dbReference>
<dbReference type="PIRSF" id="PIRSF000332">
    <property type="entry name" value="FMO"/>
    <property type="match status" value="1"/>
</dbReference>
<dbReference type="AlphaFoldDB" id="A0A8J3ZXF5"/>
<evidence type="ECO:0000313" key="2">
    <source>
        <dbReference type="EMBL" id="GIJ70702.1"/>
    </source>
</evidence>
<dbReference type="EMBL" id="BOPH01000082">
    <property type="protein sequence ID" value="GIJ70702.1"/>
    <property type="molecule type" value="Genomic_DNA"/>
</dbReference>
<evidence type="ECO:0000313" key="3">
    <source>
        <dbReference type="Proteomes" id="UP000635606"/>
    </source>
</evidence>
<gene>
    <name evidence="2" type="ORF">Voc01_056190</name>
</gene>
<dbReference type="Gene3D" id="3.50.50.60">
    <property type="entry name" value="FAD/NAD(P)-binding domain"/>
    <property type="match status" value="1"/>
</dbReference>
<dbReference type="GO" id="GO:0050660">
    <property type="term" value="F:flavin adenine dinucleotide binding"/>
    <property type="evidence" value="ECO:0007669"/>
    <property type="project" value="InterPro"/>
</dbReference>
<evidence type="ECO:0000256" key="1">
    <source>
        <dbReference type="ARBA" id="ARBA00023002"/>
    </source>
</evidence>
<comment type="caution">
    <text evidence="2">The sequence shown here is derived from an EMBL/GenBank/DDBJ whole genome shotgun (WGS) entry which is preliminary data.</text>
</comment>
<dbReference type="Pfam" id="PF13738">
    <property type="entry name" value="Pyr_redox_3"/>
    <property type="match status" value="1"/>
</dbReference>
<dbReference type="GO" id="GO:0050661">
    <property type="term" value="F:NADP binding"/>
    <property type="evidence" value="ECO:0007669"/>
    <property type="project" value="InterPro"/>
</dbReference>
<dbReference type="RefSeq" id="WP_203930598.1">
    <property type="nucleotide sequence ID" value="NZ_BOPH01000082.1"/>
</dbReference>
<dbReference type="InterPro" id="IPR036188">
    <property type="entry name" value="FAD/NAD-bd_sf"/>
</dbReference>
<proteinExistence type="predicted"/>
<reference evidence="2" key="1">
    <citation type="submission" date="2021-01" db="EMBL/GenBank/DDBJ databases">
        <title>Whole genome shotgun sequence of Virgisporangium ochraceum NBRC 16418.</title>
        <authorList>
            <person name="Komaki H."/>
            <person name="Tamura T."/>
        </authorList>
    </citation>
    <scope>NUCLEOTIDE SEQUENCE</scope>
    <source>
        <strain evidence="2">NBRC 16418</strain>
    </source>
</reference>
<accession>A0A8J3ZXF5</accession>
<sequence>MPDTSRVVIVGAGPAGLAVAAGLRRRGISATLLERGGAVGSNWRSRYDGLRLNTVRWLSALPGRPVPRGAGRWVSRDDYVAYLERYADSHRLDIVTQVDVDRIVPGAGPDRWTLRTSKGDLTAAAVVVASGPFDEPVVPPWPGIDHYGGDFAHAAEYRNPGPYRGRHVLVVGGGASGLEIALLLAEGGAGRVDLSVRSCTNLFPRQVAGYPLTPLPVTRYAPAWLLDVAGAATHGLLGRTWPDPLPRPTARLGTALHRDGTEPVVADGIVAALRAGTVNLLPAVAGFTATTVRLVDGQEVEPDVVLAATGYRSRVRTLAAELDVFDDRGHLVRGDGGPCPGAPGVVFVGFQPAVTGRLPQMPSQARRAARTIAAAISR</sequence>
<dbReference type="PANTHER" id="PTHR43539:SF78">
    <property type="entry name" value="FLAVIN-CONTAINING MONOOXYGENASE"/>
    <property type="match status" value="1"/>
</dbReference>
<dbReference type="SUPFAM" id="SSF51905">
    <property type="entry name" value="FAD/NAD(P)-binding domain"/>
    <property type="match status" value="2"/>
</dbReference>
<dbReference type="PRINTS" id="PR00368">
    <property type="entry name" value="FADPNR"/>
</dbReference>
<dbReference type="GO" id="GO:0005829">
    <property type="term" value="C:cytosol"/>
    <property type="evidence" value="ECO:0007669"/>
    <property type="project" value="TreeGrafter"/>
</dbReference>
<dbReference type="Proteomes" id="UP000635606">
    <property type="component" value="Unassembled WGS sequence"/>
</dbReference>
<dbReference type="PANTHER" id="PTHR43539">
    <property type="entry name" value="FLAVIN-BINDING MONOOXYGENASE-LIKE PROTEIN (AFU_ORTHOLOGUE AFUA_4G09220)"/>
    <property type="match status" value="1"/>
</dbReference>
<dbReference type="InterPro" id="IPR000960">
    <property type="entry name" value="Flavin_mOase"/>
</dbReference>
<organism evidence="2 3">
    <name type="scientific">Virgisporangium ochraceum</name>
    <dbReference type="NCBI Taxonomy" id="65505"/>
    <lineage>
        <taxon>Bacteria</taxon>
        <taxon>Bacillati</taxon>
        <taxon>Actinomycetota</taxon>
        <taxon>Actinomycetes</taxon>
        <taxon>Micromonosporales</taxon>
        <taxon>Micromonosporaceae</taxon>
        <taxon>Virgisporangium</taxon>
    </lineage>
</organism>
<name>A0A8J3ZXF5_9ACTN</name>
<dbReference type="PRINTS" id="PR00469">
    <property type="entry name" value="PNDRDTASEII"/>
</dbReference>
<keyword evidence="3" id="KW-1185">Reference proteome</keyword>
<keyword evidence="2" id="KW-0503">Monooxygenase</keyword>
<keyword evidence="1" id="KW-0560">Oxidoreductase</keyword>